<dbReference type="GO" id="GO:0000785">
    <property type="term" value="C:chromatin"/>
    <property type="evidence" value="ECO:0007669"/>
    <property type="project" value="UniProtKB-ARBA"/>
</dbReference>
<evidence type="ECO:0000256" key="6">
    <source>
        <dbReference type="ARBA" id="ARBA00023015"/>
    </source>
</evidence>
<dbReference type="GO" id="GO:0005634">
    <property type="term" value="C:nucleus"/>
    <property type="evidence" value="ECO:0007669"/>
    <property type="project" value="UniProtKB-SubCell"/>
</dbReference>
<dbReference type="PROSITE" id="PS01359">
    <property type="entry name" value="ZF_PHD_1"/>
    <property type="match status" value="2"/>
</dbReference>
<keyword evidence="3" id="KW-0479">Metal-binding</keyword>
<dbReference type="Pfam" id="PF15612">
    <property type="entry name" value="WHIM1"/>
    <property type="match status" value="1"/>
</dbReference>
<dbReference type="PROSITE" id="PS51543">
    <property type="entry name" value="FYRC"/>
    <property type="match status" value="1"/>
</dbReference>
<dbReference type="InterPro" id="IPR019787">
    <property type="entry name" value="Znf_PHD-finger"/>
</dbReference>
<dbReference type="PROSITE" id="PS50016">
    <property type="entry name" value="ZF_PHD_2"/>
    <property type="match status" value="2"/>
</dbReference>
<evidence type="ECO:0000256" key="3">
    <source>
        <dbReference type="ARBA" id="ARBA00022723"/>
    </source>
</evidence>
<keyword evidence="4 11" id="KW-0863">Zinc-finger</keyword>
<evidence type="ECO:0000256" key="4">
    <source>
        <dbReference type="ARBA" id="ARBA00022771"/>
    </source>
</evidence>
<dbReference type="EMBL" id="JADCNL010000004">
    <property type="protein sequence ID" value="KAG0484775.1"/>
    <property type="molecule type" value="Genomic_DNA"/>
</dbReference>
<keyword evidence="6" id="KW-0805">Transcription regulation</keyword>
<dbReference type="InterPro" id="IPR013083">
    <property type="entry name" value="Znf_RING/FYVE/PHD"/>
</dbReference>
<reference evidence="15 16" key="1">
    <citation type="journal article" date="2020" name="Nat. Food">
        <title>A phased Vanilla planifolia genome enables genetic improvement of flavour and production.</title>
        <authorList>
            <person name="Hasing T."/>
            <person name="Tang H."/>
            <person name="Brym M."/>
            <person name="Khazi F."/>
            <person name="Huang T."/>
            <person name="Chambers A.H."/>
        </authorList>
    </citation>
    <scope>NUCLEOTIDE SEQUENCE [LARGE SCALE GENOMIC DNA]</scope>
    <source>
        <tissue evidence="15">Leaf</tissue>
    </source>
</reference>
<dbReference type="SUPFAM" id="SSF47370">
    <property type="entry name" value="Bromodomain"/>
    <property type="match status" value="1"/>
</dbReference>
<dbReference type="GO" id="GO:0016740">
    <property type="term" value="F:transferase activity"/>
    <property type="evidence" value="ECO:0007669"/>
    <property type="project" value="UniProtKB-KW"/>
</dbReference>
<evidence type="ECO:0000256" key="7">
    <source>
        <dbReference type="ARBA" id="ARBA00023117"/>
    </source>
</evidence>
<feature type="region of interest" description="Disordered" evidence="13">
    <location>
        <begin position="2239"/>
        <end position="2264"/>
    </location>
</feature>
<keyword evidence="2" id="KW-0808">Transferase</keyword>
<evidence type="ECO:0000256" key="1">
    <source>
        <dbReference type="ARBA" id="ARBA00004123"/>
    </source>
</evidence>
<sequence>MDLASSSSSALRRPAPLSIDLNEIPSPPCDASPANASAVPAEPALPEFLPEDAYALVCRVHGQIAGAVCPAAVFPGEAGLGTQMLCGLCGLPEKRGETIICDGCERGFHVICTSYWPRHRPESEEWLCDECSMNGLPNKRWTLGVVKLLDMNASPPSEGDSDQHLCWRNSSGYNSCDAIGWSGPYSHHLLMKISAASFSFSCEVRPIGAASCKVVAKDSTKAVCQKLNAFASENCIGLVDKISGFEPVPHCGAHAISLPEALHSNTSIRSRHTMSCGNLPSRTPADIFLCSLRDFIAEKGGCLGEGWHVEFKQSANRSESYAVYYAPDGRKFESVFDVARYLGVVTGQLSMGTEERGDASGIMQRPLPSQRSKRDFSRISNSNGFFHNPNSSRSILDRENSSDRELASGAETLAIQYSDVRTCARVANASAEESCGPSSQNLPVMLPVQYEDFFVCCFGKIDTRMAYHDNSKIWPVGYKSVWHDRITGSVFESEVFDGGDSGPIFRVKRSPCSLSDIPIGATIILHNKADIADVAGIPDANMLAEKSCDRDDDIQRFLLDSSSVDNSFLFLIGNDVGELPDASSMPGSALSTSSFDRCQVVRCGPLNKDSSLLEDIGEFYVEGRSSIAVWNMVSETIIAECSNVFKTLGHLQFSCKHDGRGSVSNSNENAVKRTHCPSSLSKFSCLHGPSIASRPFANDNELDTFCKSLTEWLDKDRFGLDIAFIQEILENLPGSHCCSRYKFLKDREDSLLSWTIGNGLLVAVQGNGENGDDVPSDSVHSGCKASEQPESEPKPCGCHLPHGRSLSNKLPQDLVGDVYQIWEFLCRFHEILGLKEPLNFVELEEELVNPWPGICNDFSSYEKKSHDDRDVNSQVNGCSDGSLSLFTNESVERFDGENSFTFVSIETAAVREAADDKLAARTYGRCTGVALTKVHSSILKVLVVELLNKVAVYVDPNLDAKESKPRRGRKKDVDSNCIKETKREMLPVNEFTWPELARRYILAVSSINGSMDLSEAFNRDGAKVFRCLQGDGGMLCGSLSGIAGMEADALLLADAERHISDSAKLENEVLQVDCKDVKVGGFEPTVLAGGSLPEWAQPLEPVRKLPTNVGTRIRKCIYNALERDPPEWAKEILMHSISKRGLKGNASGPTKKAVLSVLTQASSGSVQQKFNKGHTEKISFCVSDAIMKKCRIVLRTAVSADESKVFCNLVGTSWTNHNDNEDEGILGLPAMVSRPLDFRTVDLRLAFGAYGASHEAFLEDVREVWHNLRIAYRDRPDLVHLAETLSQNFELLYKNEVLNLIQKFSGQSSQQNSERLKELQDILFGTTELPKAPWEEGVCKVCGIDKDDDSVLLCDTCDSEYHTYCLNPPLARIPEGNWYCPSCILCHNKTSEVNSTAQVLQPKRHIGEEIQAFNEALDLLVTALEEKEYWELSIEKRVFLLKFLCDEVLNSLLIREHLEQCAERSNDLHQKLRALTVEWRNLKFKEEMLAMRTVEDCTNKPVRFEATIKEDTINSMLASQGRLTEHQHRSDKKLNSLVSVCNPKVMPVHLESSLEESGQSDSQLQTSQVSMSVNMKHVNGNISQTCSPSSTSIADAVMTRVELALSKVAVTISSHQDNQAPKEVLQSFERADDKPMSIICDSSDAASIQNLEKNGNILSNGDSIIGSCVLADKVRTICGDKALSMPISFGVNESAQKLLTFSQSAALQGNHLNINFGILDSDSFEVEMNELKKEILQLQGSIASLESQLVMSSLWREFWEEIHLVDYIGTCGYDMNVNAFSSCPFSLFESESEVQELLGWLTDSDPRERELKECISMWQRVGFYQENNHTSDESLVGLAKYSGFDGFLALKSLNVKATNILEVKHGPFAEAEVNDVPRKRGKRAKLSYDDRMYRCDCLEPVWPSRHHCISCHQTFSTSQEFEGHNDGKCTSSNPGSDEGKESNDSGKIKGVKFEGILEREHIDDMDNAESVNCGNSEIIHRLAYSQRKNCPYDLDEISKKFSTNSSHRELVNEIGLIGSNGVPSLVPGCTVLLLDPTLNLCQNRLYDTFRNDIVSTQTEAFSKDITGGDLGRVGNVTMVLQQGHADQREHSLKSDETTHGCMAFRGTSLLSERSKFAKSCLVPEPSFRPLVGKISQVVKQLKMNLLDMDAALPGEAIRSSKASLFRRCTWRMFVKSAESIFELVQATILLESMIKTDYLRNCWWYWSSLTAAARTPTLSSLALRIYALDDSIIYVKDPPPSLGPDGQRLTSRIGRKRKDLEAGS</sequence>
<evidence type="ECO:0000256" key="8">
    <source>
        <dbReference type="ARBA" id="ARBA00023125"/>
    </source>
</evidence>
<dbReference type="Gene3D" id="3.30.890.10">
    <property type="entry name" value="Methyl-cpg-binding Protein 2, Chain A"/>
    <property type="match status" value="1"/>
</dbReference>
<evidence type="ECO:0000313" key="15">
    <source>
        <dbReference type="EMBL" id="KAG0484775.1"/>
    </source>
</evidence>
<accession>A0A835R3E1</accession>
<name>A0A835R3E1_VANPL</name>
<keyword evidence="16" id="KW-1185">Reference proteome</keyword>
<dbReference type="GO" id="GO:0003677">
    <property type="term" value="F:DNA binding"/>
    <property type="evidence" value="ECO:0007669"/>
    <property type="project" value="UniProtKB-KW"/>
</dbReference>
<keyword evidence="8" id="KW-0238">DNA-binding</keyword>
<feature type="coiled-coil region" evidence="12">
    <location>
        <begin position="1721"/>
        <end position="1748"/>
    </location>
</feature>
<feature type="domain" description="PHD-type" evidence="14">
    <location>
        <begin position="1336"/>
        <end position="1386"/>
    </location>
</feature>
<dbReference type="GO" id="GO:0140993">
    <property type="term" value="F:histone modifying activity"/>
    <property type="evidence" value="ECO:0007669"/>
    <property type="project" value="UniProtKB-ARBA"/>
</dbReference>
<dbReference type="InterPro" id="IPR028942">
    <property type="entry name" value="WHIM1_dom"/>
</dbReference>
<dbReference type="SUPFAM" id="SSF57903">
    <property type="entry name" value="FYVE/PHD zinc finger"/>
    <property type="match status" value="2"/>
</dbReference>
<dbReference type="Gene3D" id="3.30.40.10">
    <property type="entry name" value="Zinc/RING finger domain, C3HC4 (zinc finger)"/>
    <property type="match status" value="2"/>
</dbReference>
<evidence type="ECO:0000256" key="11">
    <source>
        <dbReference type="PROSITE-ProRule" id="PRU00146"/>
    </source>
</evidence>
<keyword evidence="9" id="KW-0804">Transcription</keyword>
<evidence type="ECO:0000256" key="5">
    <source>
        <dbReference type="ARBA" id="ARBA00022833"/>
    </source>
</evidence>
<dbReference type="InterPro" id="IPR036427">
    <property type="entry name" value="Bromodomain-like_sf"/>
</dbReference>
<dbReference type="PROSITE" id="PS51542">
    <property type="entry name" value="FYRN"/>
    <property type="match status" value="1"/>
</dbReference>
<dbReference type="InterPro" id="IPR011011">
    <property type="entry name" value="Znf_FYVE_PHD"/>
</dbReference>
<dbReference type="PANTHER" id="PTHR47162:SF10">
    <property type="entry name" value="METHYL-CPG-BINDING DOMAIN-CONTAINING PROTEIN 9 ISOFORM X1"/>
    <property type="match status" value="1"/>
</dbReference>
<dbReference type="InterPro" id="IPR001739">
    <property type="entry name" value="Methyl_CpG_DNA-bd"/>
</dbReference>
<dbReference type="CDD" id="cd15519">
    <property type="entry name" value="PHD1_Lid2p_like"/>
    <property type="match status" value="1"/>
</dbReference>
<dbReference type="Pfam" id="PF01429">
    <property type="entry name" value="MBD"/>
    <property type="match status" value="1"/>
</dbReference>
<dbReference type="SMART" id="SM00249">
    <property type="entry name" value="PHD"/>
    <property type="match status" value="2"/>
</dbReference>
<dbReference type="InterPro" id="IPR016177">
    <property type="entry name" value="DNA-bd_dom_sf"/>
</dbReference>
<evidence type="ECO:0000256" key="9">
    <source>
        <dbReference type="ARBA" id="ARBA00023163"/>
    </source>
</evidence>
<evidence type="ECO:0000256" key="13">
    <source>
        <dbReference type="SAM" id="MobiDB-lite"/>
    </source>
</evidence>
<comment type="subcellular location">
    <subcellularLocation>
        <location evidence="1">Nucleus</location>
    </subcellularLocation>
</comment>
<dbReference type="GO" id="GO:0008270">
    <property type="term" value="F:zinc ion binding"/>
    <property type="evidence" value="ECO:0007669"/>
    <property type="project" value="UniProtKB-KW"/>
</dbReference>
<feature type="region of interest" description="Disordered" evidence="13">
    <location>
        <begin position="771"/>
        <end position="797"/>
    </location>
</feature>
<dbReference type="InterPro" id="IPR019786">
    <property type="entry name" value="Zinc_finger_PHD-type_CS"/>
</dbReference>
<dbReference type="InterPro" id="IPR001965">
    <property type="entry name" value="Znf_PHD"/>
</dbReference>
<proteinExistence type="predicted"/>
<evidence type="ECO:0000256" key="10">
    <source>
        <dbReference type="ARBA" id="ARBA00023242"/>
    </source>
</evidence>
<feature type="region of interest" description="Disordered" evidence="13">
    <location>
        <begin position="1919"/>
        <end position="1947"/>
    </location>
</feature>
<feature type="region of interest" description="Disordered" evidence="13">
    <location>
        <begin position="355"/>
        <end position="374"/>
    </location>
</feature>
<evidence type="ECO:0000256" key="2">
    <source>
        <dbReference type="ARBA" id="ARBA00022679"/>
    </source>
</evidence>
<keyword evidence="5" id="KW-0862">Zinc</keyword>
<dbReference type="Pfam" id="PF00628">
    <property type="entry name" value="PHD"/>
    <property type="match status" value="2"/>
</dbReference>
<evidence type="ECO:0000313" key="16">
    <source>
        <dbReference type="Proteomes" id="UP000636800"/>
    </source>
</evidence>
<dbReference type="CDD" id="cd15489">
    <property type="entry name" value="PHD_SF"/>
    <property type="match status" value="1"/>
</dbReference>
<evidence type="ECO:0000259" key="14">
    <source>
        <dbReference type="PROSITE" id="PS50016"/>
    </source>
</evidence>
<organism evidence="15 16">
    <name type="scientific">Vanilla planifolia</name>
    <name type="common">Vanilla</name>
    <dbReference type="NCBI Taxonomy" id="51239"/>
    <lineage>
        <taxon>Eukaryota</taxon>
        <taxon>Viridiplantae</taxon>
        <taxon>Streptophyta</taxon>
        <taxon>Embryophyta</taxon>
        <taxon>Tracheophyta</taxon>
        <taxon>Spermatophyta</taxon>
        <taxon>Magnoliopsida</taxon>
        <taxon>Liliopsida</taxon>
        <taxon>Asparagales</taxon>
        <taxon>Orchidaceae</taxon>
        <taxon>Vanilloideae</taxon>
        <taxon>Vanilleae</taxon>
        <taxon>Vanilla</taxon>
    </lineage>
</organism>
<feature type="domain" description="PHD-type" evidence="14">
    <location>
        <begin position="83"/>
        <end position="134"/>
    </location>
</feature>
<comment type="caution">
    <text evidence="15">The sequence shown here is derived from an EMBL/GenBank/DDBJ whole genome shotgun (WGS) entry which is preliminary data.</text>
</comment>
<protein>
    <recommendedName>
        <fullName evidence="14">PHD-type domain-containing protein</fullName>
    </recommendedName>
</protein>
<dbReference type="SUPFAM" id="SSF54171">
    <property type="entry name" value="DNA-binding domain"/>
    <property type="match status" value="1"/>
</dbReference>
<dbReference type="Proteomes" id="UP000636800">
    <property type="component" value="Unassembled WGS sequence"/>
</dbReference>
<keyword evidence="7" id="KW-0103">Bromodomain</keyword>
<dbReference type="PANTHER" id="PTHR47162">
    <property type="entry name" value="OS02G0192300 PROTEIN"/>
    <property type="match status" value="1"/>
</dbReference>
<keyword evidence="12" id="KW-0175">Coiled coil</keyword>
<dbReference type="Gene3D" id="1.20.920.10">
    <property type="entry name" value="Bromodomain-like"/>
    <property type="match status" value="1"/>
</dbReference>
<evidence type="ECO:0000256" key="12">
    <source>
        <dbReference type="SAM" id="Coils"/>
    </source>
</evidence>
<feature type="compositionally biased region" description="Basic and acidic residues" evidence="13">
    <location>
        <begin position="1937"/>
        <end position="1947"/>
    </location>
</feature>
<keyword evidence="10" id="KW-0539">Nucleus</keyword>
<dbReference type="InterPro" id="IPR003888">
    <property type="entry name" value="FYrich_N"/>
</dbReference>
<gene>
    <name evidence="15" type="ORF">HPP92_008854</name>
</gene>
<dbReference type="InterPro" id="IPR003889">
    <property type="entry name" value="FYrich_C"/>
</dbReference>